<dbReference type="InterPro" id="IPR002686">
    <property type="entry name" value="Transposase_17"/>
</dbReference>
<dbReference type="RefSeq" id="WP_160720834.1">
    <property type="nucleotide sequence ID" value="NZ_SUMG01000007.1"/>
</dbReference>
<dbReference type="GO" id="GO:0006313">
    <property type="term" value="P:DNA transposition"/>
    <property type="evidence" value="ECO:0007669"/>
    <property type="project" value="InterPro"/>
</dbReference>
<dbReference type="GO" id="GO:0004803">
    <property type="term" value="F:transposase activity"/>
    <property type="evidence" value="ECO:0007669"/>
    <property type="project" value="InterPro"/>
</dbReference>
<dbReference type="InterPro" id="IPR036515">
    <property type="entry name" value="Transposase_17_sf"/>
</dbReference>
<comment type="caution">
    <text evidence="2">The sequence shown here is derived from an EMBL/GenBank/DDBJ whole genome shotgun (WGS) entry which is preliminary data.</text>
</comment>
<reference evidence="2 3" key="1">
    <citation type="submission" date="2019-04" db="EMBL/GenBank/DDBJ databases">
        <title>Isachenkonia alkalipeptolytica gen. nov. sp. nov. a new anaerobic, alkiliphilic organothrophic bacterium capable to reduce synthesized ferrihydrite isolated from a soda lake.</title>
        <authorList>
            <person name="Toshchakov S.V."/>
            <person name="Zavarzina D.G."/>
            <person name="Zhilina T.N."/>
            <person name="Kostrikina N.A."/>
            <person name="Kublanov I.V."/>
        </authorList>
    </citation>
    <scope>NUCLEOTIDE SEQUENCE [LARGE SCALE GENOMIC DNA]</scope>
    <source>
        <strain evidence="2 3">Z-1701</strain>
    </source>
</reference>
<sequence>MSSIQIQRLQKTAHWMGETNRDWENAISKQTKEGIGVPRNARVKSSTGIYHIMMRGIDKRFIFLQNQDHKQFLIQLQRAKAKSDGKVLAYCMMQNHVHLLLKEGGEEIGNTVRRINVGYAKYHNSTHDRVGHLFQGRFKSEAVNDQGYLYTVFRYIHQNPLKAGLVNEIGDYPWSSYGEYLRKNPVYVDDDFDDNPLWHRFSNKEEYRRFHQESLEDPCMDFIDKKRITEKGIKNFMECNRRFQELQGISITDRNARIKKFKEETGASIRQMEKALGIGRGVIQKALK</sequence>
<dbReference type="SMART" id="SM01321">
    <property type="entry name" value="Y1_Tnp"/>
    <property type="match status" value="1"/>
</dbReference>
<dbReference type="Gene3D" id="3.30.70.1290">
    <property type="entry name" value="Transposase IS200-like"/>
    <property type="match status" value="1"/>
</dbReference>
<feature type="domain" description="Transposase IS200-like" evidence="1">
    <location>
        <begin position="45"/>
        <end position="159"/>
    </location>
</feature>
<evidence type="ECO:0000313" key="3">
    <source>
        <dbReference type="Proteomes" id="UP000449710"/>
    </source>
</evidence>
<dbReference type="PANTHER" id="PTHR34322:SF2">
    <property type="entry name" value="TRANSPOSASE IS200-LIKE DOMAIN-CONTAINING PROTEIN"/>
    <property type="match status" value="1"/>
</dbReference>
<gene>
    <name evidence="2" type="ORF">ISALK_07560</name>
</gene>
<accession>A0AA43XKK9</accession>
<keyword evidence="3" id="KW-1185">Reference proteome</keyword>
<proteinExistence type="predicted"/>
<organism evidence="2 3">
    <name type="scientific">Isachenkonia alkalipeptolytica</name>
    <dbReference type="NCBI Taxonomy" id="2565777"/>
    <lineage>
        <taxon>Bacteria</taxon>
        <taxon>Bacillati</taxon>
        <taxon>Bacillota</taxon>
        <taxon>Clostridia</taxon>
        <taxon>Eubacteriales</taxon>
        <taxon>Clostridiaceae</taxon>
        <taxon>Isachenkonia</taxon>
    </lineage>
</organism>
<protein>
    <submittedName>
        <fullName evidence="2">Transposase</fullName>
    </submittedName>
</protein>
<dbReference type="AlphaFoldDB" id="A0AA43XKK9"/>
<dbReference type="Proteomes" id="UP000449710">
    <property type="component" value="Unassembled WGS sequence"/>
</dbReference>
<dbReference type="Pfam" id="PF01797">
    <property type="entry name" value="Y1_Tnp"/>
    <property type="match status" value="1"/>
</dbReference>
<name>A0AA43XKK9_9CLOT</name>
<dbReference type="EMBL" id="SUMG01000007">
    <property type="protein sequence ID" value="NBG88357.1"/>
    <property type="molecule type" value="Genomic_DNA"/>
</dbReference>
<dbReference type="GO" id="GO:0003677">
    <property type="term" value="F:DNA binding"/>
    <property type="evidence" value="ECO:0007669"/>
    <property type="project" value="InterPro"/>
</dbReference>
<dbReference type="PANTHER" id="PTHR34322">
    <property type="entry name" value="TRANSPOSASE, Y1_TNP DOMAIN-CONTAINING"/>
    <property type="match status" value="1"/>
</dbReference>
<dbReference type="SUPFAM" id="SSF143422">
    <property type="entry name" value="Transposase IS200-like"/>
    <property type="match status" value="1"/>
</dbReference>
<evidence type="ECO:0000313" key="2">
    <source>
        <dbReference type="EMBL" id="NBG88357.1"/>
    </source>
</evidence>
<evidence type="ECO:0000259" key="1">
    <source>
        <dbReference type="SMART" id="SM01321"/>
    </source>
</evidence>